<name>A0A1H2QS06_9FIRM</name>
<dbReference type="SUPFAM" id="SSF53328">
    <property type="entry name" value="Formyltransferase"/>
    <property type="match status" value="1"/>
</dbReference>
<sequence length="267" mass="30883">MKVLFLTGSHPRHMYIAKKLYDNQYLDGLLIEKRENFVPQPPEGLCDLDKNNFIRHFKDREESEAKFFGKITDVIFNDSVRKIKVNKEQLNSDKVKKWICDFNPDVVLSYGIHKLSNEFLSILPAYSFNIHGGLSPWFRGNITLFWPFYFLKPNWAGMTVHYLTERIDGGDIIHHSVPKLFKGDGVHDVACRAVIQVAEDLIAILKLIEEGKKLKGVPQGTLGKLFISSDWKPQHLRLIYNTFNNDIVDRFLDGELGYDEPKLVRAF</sequence>
<protein>
    <submittedName>
        <fullName evidence="2">Formyl transferase</fullName>
    </submittedName>
</protein>
<feature type="domain" description="Formyl transferase N-terminal" evidence="1">
    <location>
        <begin position="84"/>
        <end position="192"/>
    </location>
</feature>
<dbReference type="EMBL" id="FNNG01000001">
    <property type="protein sequence ID" value="SDW09977.1"/>
    <property type="molecule type" value="Genomic_DNA"/>
</dbReference>
<dbReference type="InterPro" id="IPR036477">
    <property type="entry name" value="Formyl_transf_N_sf"/>
</dbReference>
<gene>
    <name evidence="2" type="ORF">SAMN05660923_00212</name>
</gene>
<keyword evidence="2" id="KW-0808">Transferase</keyword>
<dbReference type="Proteomes" id="UP000198828">
    <property type="component" value="Unassembled WGS sequence"/>
</dbReference>
<accession>A0A1H2QS06</accession>
<dbReference type="Gene3D" id="3.40.50.170">
    <property type="entry name" value="Formyl transferase, N-terminal domain"/>
    <property type="match status" value="1"/>
</dbReference>
<evidence type="ECO:0000313" key="3">
    <source>
        <dbReference type="Proteomes" id="UP000198828"/>
    </source>
</evidence>
<evidence type="ECO:0000259" key="1">
    <source>
        <dbReference type="Pfam" id="PF00551"/>
    </source>
</evidence>
<dbReference type="Pfam" id="PF00551">
    <property type="entry name" value="Formyl_trans_N"/>
    <property type="match status" value="1"/>
</dbReference>
<dbReference type="GO" id="GO:0016740">
    <property type="term" value="F:transferase activity"/>
    <property type="evidence" value="ECO:0007669"/>
    <property type="project" value="UniProtKB-KW"/>
</dbReference>
<organism evidence="2 3">
    <name type="scientific">Tepidimicrobium xylanilyticum</name>
    <dbReference type="NCBI Taxonomy" id="1123352"/>
    <lineage>
        <taxon>Bacteria</taxon>
        <taxon>Bacillati</taxon>
        <taxon>Bacillota</taxon>
        <taxon>Tissierellia</taxon>
        <taxon>Tissierellales</taxon>
        <taxon>Tepidimicrobiaceae</taxon>
        <taxon>Tepidimicrobium</taxon>
    </lineage>
</organism>
<dbReference type="OrthoDB" id="9802815at2"/>
<dbReference type="InterPro" id="IPR002376">
    <property type="entry name" value="Formyl_transf_N"/>
</dbReference>
<reference evidence="2 3" key="1">
    <citation type="submission" date="2016-10" db="EMBL/GenBank/DDBJ databases">
        <authorList>
            <person name="de Groot N.N."/>
        </authorList>
    </citation>
    <scope>NUCLEOTIDE SEQUENCE [LARGE SCALE GENOMIC DNA]</scope>
    <source>
        <strain evidence="2 3">DSM 23310</strain>
    </source>
</reference>
<keyword evidence="3" id="KW-1185">Reference proteome</keyword>
<dbReference type="AlphaFoldDB" id="A0A1H2QS06"/>
<dbReference type="RefSeq" id="WP_093749975.1">
    <property type="nucleotide sequence ID" value="NZ_FNNG01000001.1"/>
</dbReference>
<proteinExistence type="predicted"/>
<evidence type="ECO:0000313" key="2">
    <source>
        <dbReference type="EMBL" id="SDW09977.1"/>
    </source>
</evidence>